<feature type="repeat" description="ANK" evidence="3">
    <location>
        <begin position="186"/>
        <end position="218"/>
    </location>
</feature>
<dbReference type="eggNOG" id="KOG4369">
    <property type="taxonomic scope" value="Eukaryota"/>
</dbReference>
<evidence type="ECO:0000256" key="4">
    <source>
        <dbReference type="SAM" id="MobiDB-lite"/>
    </source>
</evidence>
<feature type="repeat" description="ANK" evidence="3">
    <location>
        <begin position="461"/>
        <end position="493"/>
    </location>
</feature>
<dbReference type="PROSITE" id="PS50088">
    <property type="entry name" value="ANK_REPEAT"/>
    <property type="match status" value="4"/>
</dbReference>
<dbReference type="SMART" id="SM00248">
    <property type="entry name" value="ANK"/>
    <property type="match status" value="7"/>
</dbReference>
<dbReference type="SUPFAM" id="SSF48403">
    <property type="entry name" value="Ankyrin repeat"/>
    <property type="match status" value="1"/>
</dbReference>
<keyword evidence="6" id="KW-1185">Reference proteome</keyword>
<dbReference type="VEuPathDB" id="FungiDB:PYU1_G010015"/>
<dbReference type="Gene3D" id="1.25.40.20">
    <property type="entry name" value="Ankyrin repeat-containing domain"/>
    <property type="match status" value="3"/>
</dbReference>
<protein>
    <submittedName>
        <fullName evidence="5">Uncharacterized protein</fullName>
    </submittedName>
</protein>
<dbReference type="PANTHER" id="PTHR24198">
    <property type="entry name" value="ANKYRIN REPEAT AND PROTEIN KINASE DOMAIN-CONTAINING PROTEIN"/>
    <property type="match status" value="1"/>
</dbReference>
<evidence type="ECO:0000313" key="5">
    <source>
        <dbReference type="EnsemblProtists" id="PYU1_T010035"/>
    </source>
</evidence>
<dbReference type="HOGENOM" id="CLU_010178_0_0_1"/>
<organism evidence="5 6">
    <name type="scientific">Globisporangium ultimum (strain ATCC 200006 / CBS 805.95 / DAOM BR144)</name>
    <name type="common">Pythium ultimum</name>
    <dbReference type="NCBI Taxonomy" id="431595"/>
    <lineage>
        <taxon>Eukaryota</taxon>
        <taxon>Sar</taxon>
        <taxon>Stramenopiles</taxon>
        <taxon>Oomycota</taxon>
        <taxon>Peronosporomycetes</taxon>
        <taxon>Pythiales</taxon>
        <taxon>Pythiaceae</taxon>
        <taxon>Globisporangium</taxon>
    </lineage>
</organism>
<evidence type="ECO:0000256" key="2">
    <source>
        <dbReference type="ARBA" id="ARBA00023043"/>
    </source>
</evidence>
<sequence length="525" mass="55907">MGCAESRNTVQPQGTFSVVTSSSSPATFFHRGTTASNNAGPSAPNATAAKAAKRKCRLGKDNTLFPEPSIQATSTPAPTSQNTDVQARCTSPSVAEIAHAKENAASSSSSTSTVAPLSTLVKGPSLQLLPTEKQNLQHLTSEELSLQFLKAVKSGDVAYMERLEQQATKLSPPPPAGGFINIRGMWESTPLIYACQYGHAKAAMWLLQQGANVHCQNEKGVTALLLASLEGMTDVVEWILTKNAASTTKADTPAPGDKLSEHLSIDKQIGVVYNSVVDLNIRVSPLLAASMNGHVDIVTWLLAARDASNNSVSVNLGVAASASVASTKQFALLLAAKYGHASVVRILIKHGADFATSDSNGNHALLLACEAAKDECAMELLRLLPTTTSSTREVEGSRAADSPMPPPSNAYIVAWKQANAHGLTALHFAAANGLLHVVQYMVVTLQWSLDQNFLNAVSVNRRECALLMACRKRQSEVVQLLISVGADFELADRGGTTALQVLKRDKKDDLVELCERTRRTQTTRS</sequence>
<accession>K3WYI6</accession>
<dbReference type="PANTHER" id="PTHR24198:SF165">
    <property type="entry name" value="ANKYRIN REPEAT-CONTAINING PROTEIN-RELATED"/>
    <property type="match status" value="1"/>
</dbReference>
<dbReference type="STRING" id="431595.K3WYI6"/>
<dbReference type="Pfam" id="PF12796">
    <property type="entry name" value="Ank_2"/>
    <property type="match status" value="3"/>
</dbReference>
<reference evidence="5" key="3">
    <citation type="submission" date="2015-02" db="UniProtKB">
        <authorList>
            <consortium name="EnsemblProtists"/>
        </authorList>
    </citation>
    <scope>IDENTIFICATION</scope>
    <source>
        <strain evidence="5">DAOM BR144</strain>
    </source>
</reference>
<feature type="region of interest" description="Disordered" evidence="4">
    <location>
        <begin position="1"/>
        <end position="24"/>
    </location>
</feature>
<evidence type="ECO:0000256" key="1">
    <source>
        <dbReference type="ARBA" id="ARBA00022737"/>
    </source>
</evidence>
<proteinExistence type="predicted"/>
<dbReference type="EnsemblProtists" id="PYU1_T010035">
    <property type="protein sequence ID" value="PYU1_T010035"/>
    <property type="gene ID" value="PYU1_G010015"/>
</dbReference>
<keyword evidence="2 3" id="KW-0040">ANK repeat</keyword>
<dbReference type="PRINTS" id="PR01415">
    <property type="entry name" value="ANKYRIN"/>
</dbReference>
<dbReference type="InParanoid" id="K3WYI6"/>
<keyword evidence="1" id="KW-0677">Repeat</keyword>
<name>K3WYI6_GLOUD</name>
<feature type="region of interest" description="Disordered" evidence="4">
    <location>
        <begin position="61"/>
        <end position="85"/>
    </location>
</feature>
<reference evidence="6" key="1">
    <citation type="journal article" date="2010" name="Genome Biol.">
        <title>Genome sequence of the necrotrophic plant pathogen Pythium ultimum reveals original pathogenicity mechanisms and effector repertoire.</title>
        <authorList>
            <person name="Levesque C.A."/>
            <person name="Brouwer H."/>
            <person name="Cano L."/>
            <person name="Hamilton J.P."/>
            <person name="Holt C."/>
            <person name="Huitema E."/>
            <person name="Raffaele S."/>
            <person name="Robideau G.P."/>
            <person name="Thines M."/>
            <person name="Win J."/>
            <person name="Zerillo M.M."/>
            <person name="Beakes G.W."/>
            <person name="Boore J.L."/>
            <person name="Busam D."/>
            <person name="Dumas B."/>
            <person name="Ferriera S."/>
            <person name="Fuerstenberg S.I."/>
            <person name="Gachon C.M."/>
            <person name="Gaulin E."/>
            <person name="Govers F."/>
            <person name="Grenville-Briggs L."/>
            <person name="Horner N."/>
            <person name="Hostetler J."/>
            <person name="Jiang R.H."/>
            <person name="Johnson J."/>
            <person name="Krajaejun T."/>
            <person name="Lin H."/>
            <person name="Meijer H.J."/>
            <person name="Moore B."/>
            <person name="Morris P."/>
            <person name="Phuntmart V."/>
            <person name="Puiu D."/>
            <person name="Shetty J."/>
            <person name="Stajich J.E."/>
            <person name="Tripathy S."/>
            <person name="Wawra S."/>
            <person name="van West P."/>
            <person name="Whitty B.R."/>
            <person name="Coutinho P.M."/>
            <person name="Henrissat B."/>
            <person name="Martin F."/>
            <person name="Thomas P.D."/>
            <person name="Tyler B.M."/>
            <person name="De Vries R.P."/>
            <person name="Kamoun S."/>
            <person name="Yandell M."/>
            <person name="Tisserat N."/>
            <person name="Buell C.R."/>
        </authorList>
    </citation>
    <scope>NUCLEOTIDE SEQUENCE</scope>
    <source>
        <strain evidence="6">DAOM:BR144</strain>
    </source>
</reference>
<dbReference type="EMBL" id="GL376624">
    <property type="status" value="NOT_ANNOTATED_CDS"/>
    <property type="molecule type" value="Genomic_DNA"/>
</dbReference>
<dbReference type="PROSITE" id="PS50297">
    <property type="entry name" value="ANK_REP_REGION"/>
    <property type="match status" value="2"/>
</dbReference>
<dbReference type="AlphaFoldDB" id="K3WYI6"/>
<dbReference type="Proteomes" id="UP000019132">
    <property type="component" value="Unassembled WGS sequence"/>
</dbReference>
<dbReference type="OMA" id="AQYAHCE"/>
<dbReference type="InterPro" id="IPR036770">
    <property type="entry name" value="Ankyrin_rpt-contain_sf"/>
</dbReference>
<feature type="compositionally biased region" description="Polar residues" evidence="4">
    <location>
        <begin position="70"/>
        <end position="85"/>
    </location>
</feature>
<reference evidence="6" key="2">
    <citation type="submission" date="2010-04" db="EMBL/GenBank/DDBJ databases">
        <authorList>
            <person name="Buell R."/>
            <person name="Hamilton J."/>
            <person name="Hostetler J."/>
        </authorList>
    </citation>
    <scope>NUCLEOTIDE SEQUENCE [LARGE SCALE GENOMIC DNA]</scope>
    <source>
        <strain evidence="6">DAOM:BR144</strain>
    </source>
</reference>
<feature type="repeat" description="ANK" evidence="3">
    <location>
        <begin position="327"/>
        <end position="359"/>
    </location>
</feature>
<evidence type="ECO:0000313" key="6">
    <source>
        <dbReference type="Proteomes" id="UP000019132"/>
    </source>
</evidence>
<evidence type="ECO:0000256" key="3">
    <source>
        <dbReference type="PROSITE-ProRule" id="PRU00023"/>
    </source>
</evidence>
<feature type="repeat" description="ANK" evidence="3">
    <location>
        <begin position="421"/>
        <end position="442"/>
    </location>
</feature>
<dbReference type="InterPro" id="IPR002110">
    <property type="entry name" value="Ankyrin_rpt"/>
</dbReference>